<dbReference type="EMBL" id="NMUQ01000001">
    <property type="protein sequence ID" value="OXM17007.1"/>
    <property type="molecule type" value="Genomic_DNA"/>
</dbReference>
<dbReference type="SUPFAM" id="SSF55874">
    <property type="entry name" value="ATPase domain of HSP90 chaperone/DNA topoisomerase II/histidine kinase"/>
    <property type="match status" value="1"/>
</dbReference>
<evidence type="ECO:0000256" key="3">
    <source>
        <dbReference type="ARBA" id="ARBA00022553"/>
    </source>
</evidence>
<evidence type="ECO:0000259" key="8">
    <source>
        <dbReference type="PROSITE" id="PS50885"/>
    </source>
</evidence>
<dbReference type="InterPro" id="IPR010559">
    <property type="entry name" value="Sig_transdc_His_kin_internal"/>
</dbReference>
<keyword evidence="6 7" id="KW-0472">Membrane</keyword>
<dbReference type="InterPro" id="IPR036890">
    <property type="entry name" value="HATPase_C_sf"/>
</dbReference>
<dbReference type="Pfam" id="PF00672">
    <property type="entry name" value="HAMP"/>
    <property type="match status" value="1"/>
</dbReference>
<dbReference type="Gene3D" id="3.30.565.10">
    <property type="entry name" value="Histidine kinase-like ATPase, C-terminal domain"/>
    <property type="match status" value="1"/>
</dbReference>
<keyword evidence="4" id="KW-0808">Transferase</keyword>
<dbReference type="Proteomes" id="UP000215145">
    <property type="component" value="Unassembled WGS sequence"/>
</dbReference>
<proteinExistence type="predicted"/>
<dbReference type="CDD" id="cd06225">
    <property type="entry name" value="HAMP"/>
    <property type="match status" value="1"/>
</dbReference>
<feature type="transmembrane region" description="Helical" evidence="7">
    <location>
        <begin position="288"/>
        <end position="310"/>
    </location>
</feature>
<organism evidence="9 10">
    <name type="scientific">Paenibacillus herberti</name>
    <dbReference type="NCBI Taxonomy" id="1619309"/>
    <lineage>
        <taxon>Bacteria</taxon>
        <taxon>Bacillati</taxon>
        <taxon>Bacillota</taxon>
        <taxon>Bacilli</taxon>
        <taxon>Bacillales</taxon>
        <taxon>Paenibacillaceae</taxon>
        <taxon>Paenibacillus</taxon>
    </lineage>
</organism>
<evidence type="ECO:0000256" key="2">
    <source>
        <dbReference type="ARBA" id="ARBA00022475"/>
    </source>
</evidence>
<dbReference type="GO" id="GO:0000155">
    <property type="term" value="F:phosphorelay sensor kinase activity"/>
    <property type="evidence" value="ECO:0007669"/>
    <property type="project" value="InterPro"/>
</dbReference>
<dbReference type="InterPro" id="IPR003594">
    <property type="entry name" value="HATPase_dom"/>
</dbReference>
<keyword evidence="2" id="KW-1003">Cell membrane</keyword>
<evidence type="ECO:0000256" key="1">
    <source>
        <dbReference type="ARBA" id="ARBA00004651"/>
    </source>
</evidence>
<dbReference type="SMART" id="SM00304">
    <property type="entry name" value="HAMP"/>
    <property type="match status" value="1"/>
</dbReference>
<dbReference type="SUPFAM" id="SSF158472">
    <property type="entry name" value="HAMP domain-like"/>
    <property type="match status" value="1"/>
</dbReference>
<keyword evidence="3" id="KW-0597">Phosphoprotein</keyword>
<dbReference type="GO" id="GO:0005886">
    <property type="term" value="C:plasma membrane"/>
    <property type="evidence" value="ECO:0007669"/>
    <property type="project" value="UniProtKB-SubCell"/>
</dbReference>
<reference evidence="9 10" key="1">
    <citation type="submission" date="2017-07" db="EMBL/GenBank/DDBJ databases">
        <title>Paenibacillus herberti R33 genome sequencing and assembly.</title>
        <authorList>
            <person name="Su W."/>
        </authorList>
    </citation>
    <scope>NUCLEOTIDE SEQUENCE [LARGE SCALE GENOMIC DNA]</scope>
    <source>
        <strain evidence="9 10">R33</strain>
    </source>
</reference>
<dbReference type="Pfam" id="PF02518">
    <property type="entry name" value="HATPase_c"/>
    <property type="match status" value="1"/>
</dbReference>
<evidence type="ECO:0000256" key="4">
    <source>
        <dbReference type="ARBA" id="ARBA00022679"/>
    </source>
</evidence>
<comment type="subcellular location">
    <subcellularLocation>
        <location evidence="1">Cell membrane</location>
        <topology evidence="1">Multi-pass membrane protein</topology>
    </subcellularLocation>
</comment>
<dbReference type="OrthoDB" id="9776552at2"/>
<evidence type="ECO:0000256" key="7">
    <source>
        <dbReference type="SAM" id="Phobius"/>
    </source>
</evidence>
<dbReference type="PROSITE" id="PS50885">
    <property type="entry name" value="HAMP"/>
    <property type="match status" value="1"/>
</dbReference>
<evidence type="ECO:0000256" key="6">
    <source>
        <dbReference type="ARBA" id="ARBA00023136"/>
    </source>
</evidence>
<name>A0A229P4K8_9BACL</name>
<keyword evidence="5" id="KW-0418">Kinase</keyword>
<comment type="caution">
    <text evidence="9">The sequence shown here is derived from an EMBL/GenBank/DDBJ whole genome shotgun (WGS) entry which is preliminary data.</text>
</comment>
<protein>
    <recommendedName>
        <fullName evidence="8">HAMP domain-containing protein</fullName>
    </recommendedName>
</protein>
<keyword evidence="7" id="KW-1133">Transmembrane helix</keyword>
<dbReference type="Gene3D" id="6.10.340.10">
    <property type="match status" value="1"/>
</dbReference>
<evidence type="ECO:0000313" key="10">
    <source>
        <dbReference type="Proteomes" id="UP000215145"/>
    </source>
</evidence>
<dbReference type="Pfam" id="PF06580">
    <property type="entry name" value="His_kinase"/>
    <property type="match status" value="1"/>
</dbReference>
<gene>
    <name evidence="9" type="ORF">CGZ75_10345</name>
</gene>
<keyword evidence="7" id="KW-0812">Transmembrane</keyword>
<dbReference type="PANTHER" id="PTHR34220">
    <property type="entry name" value="SENSOR HISTIDINE KINASE YPDA"/>
    <property type="match status" value="1"/>
</dbReference>
<dbReference type="PANTHER" id="PTHR34220:SF7">
    <property type="entry name" value="SENSOR HISTIDINE KINASE YPDA"/>
    <property type="match status" value="1"/>
</dbReference>
<feature type="domain" description="HAMP" evidence="8">
    <location>
        <begin position="307"/>
        <end position="359"/>
    </location>
</feature>
<evidence type="ECO:0000313" key="9">
    <source>
        <dbReference type="EMBL" id="OXM17007.1"/>
    </source>
</evidence>
<dbReference type="AlphaFoldDB" id="A0A229P4K8"/>
<keyword evidence="10" id="KW-1185">Reference proteome</keyword>
<evidence type="ECO:0000256" key="5">
    <source>
        <dbReference type="ARBA" id="ARBA00022777"/>
    </source>
</evidence>
<dbReference type="InterPro" id="IPR003660">
    <property type="entry name" value="HAMP_dom"/>
</dbReference>
<accession>A0A229P4K8</accession>
<sequence length="583" mass="67334">MKISLSLFSKLFLTFSLLTSFSLISTGYVTNLNMAKTLNNKLDNETNTILNQNMKAVTLFVNDLDRMGSSISQSSSVSDFLKNKNEETYPSYFRKLDELIESIHAIRPENIGITIVSDNGFIYNFGYTILNRHVQFNQFQWIPPFNTYVNDTYLTPVHTRSYVAVNEEQSVFSFVRQISSTNLKDQGLLIIDFPTDVLTGLFDAQNSTAENSGFFVTDQNGVMAYPYRDPFFTAADLQTINDSSRIVKNDKFYKVIHKRDQATGWTIGAYFSEDQLYASINQFRKSTILTVIQTIFICLIASYFISRSIAGPIQKLKKLMKQFGSGDFNPYFEIRRKDEIGALGVGFNQMVKRIKELVQLVYEEQNEKRKAEVAALQSQINPHFLYNTLESINSLARKNKEPEISKMIVMLGKLLRMSISTYDDLVRIETELEYVRYYLEIHKFRLQRPIDYEIKIDAEIRELYTVKWILQPIIENAIIHGLDRKQHGGNIKITSWSDDDDIYIQITDQGVGVSYEKLQMMRYDLQHHADHLTKVERKVGLYNVQSRIQLHFGRNYGLYLDSVLNEGMKVTVKIPRRTSNGSL</sequence>
<dbReference type="InterPro" id="IPR050640">
    <property type="entry name" value="Bact_2-comp_sensor_kinase"/>
</dbReference>